<comment type="caution">
    <text evidence="1">The sequence shown here is derived from an EMBL/GenBank/DDBJ whole genome shotgun (WGS) entry which is preliminary data.</text>
</comment>
<dbReference type="AlphaFoldDB" id="A0A318U1G5"/>
<evidence type="ECO:0000313" key="1">
    <source>
        <dbReference type="EMBL" id="PYF10005.1"/>
    </source>
</evidence>
<dbReference type="EMBL" id="QJTK01000006">
    <property type="protein sequence ID" value="PYF10005.1"/>
    <property type="molecule type" value="Genomic_DNA"/>
</dbReference>
<keyword evidence="2" id="KW-1185">Reference proteome</keyword>
<organism evidence="1 2">
    <name type="scientific">Rhodobacter viridis</name>
    <dbReference type="NCBI Taxonomy" id="1054202"/>
    <lineage>
        <taxon>Bacteria</taxon>
        <taxon>Pseudomonadati</taxon>
        <taxon>Pseudomonadota</taxon>
        <taxon>Alphaproteobacteria</taxon>
        <taxon>Rhodobacterales</taxon>
        <taxon>Rhodobacter group</taxon>
        <taxon>Rhodobacter</taxon>
    </lineage>
</organism>
<gene>
    <name evidence="1" type="ORF">C8J30_106137</name>
</gene>
<accession>A0A318U1G5</accession>
<sequence>MNDIFETAADDHILGSYGGAVIMGAGDDGLRGLVTALTVSMAAMA</sequence>
<proteinExistence type="predicted"/>
<name>A0A318U1G5_9RHOB</name>
<evidence type="ECO:0000313" key="2">
    <source>
        <dbReference type="Proteomes" id="UP000247727"/>
    </source>
</evidence>
<dbReference type="RefSeq" id="WP_181420839.1">
    <property type="nucleotide sequence ID" value="NZ_QJTK01000006.1"/>
</dbReference>
<dbReference type="Proteomes" id="UP000247727">
    <property type="component" value="Unassembled WGS sequence"/>
</dbReference>
<protein>
    <submittedName>
        <fullName evidence="1">Uncharacterized protein</fullName>
    </submittedName>
</protein>
<reference evidence="1 2" key="1">
    <citation type="submission" date="2018-06" db="EMBL/GenBank/DDBJ databases">
        <title>Genomic Encyclopedia of Type Strains, Phase III (KMG-III): the genomes of soil and plant-associated and newly described type strains.</title>
        <authorList>
            <person name="Whitman W."/>
        </authorList>
    </citation>
    <scope>NUCLEOTIDE SEQUENCE [LARGE SCALE GENOMIC DNA]</scope>
    <source>
        <strain evidence="1 2">JA737</strain>
    </source>
</reference>